<name>A0A1H3LIN9_9BURK</name>
<dbReference type="EMBL" id="FNPE01000006">
    <property type="protein sequence ID" value="SDY64332.1"/>
    <property type="molecule type" value="Genomic_DNA"/>
</dbReference>
<dbReference type="GO" id="GO:0005886">
    <property type="term" value="C:plasma membrane"/>
    <property type="evidence" value="ECO:0007669"/>
    <property type="project" value="UniProtKB-SubCell"/>
</dbReference>
<dbReference type="Pfam" id="PF01203">
    <property type="entry name" value="T2SSN"/>
    <property type="match status" value="1"/>
</dbReference>
<gene>
    <name evidence="11" type="primary">gspN</name>
    <name evidence="11" type="ORF">I6G47_27135</name>
    <name evidence="12" type="ORF">SAMN05421547_106223</name>
</gene>
<dbReference type="Proteomes" id="UP000595064">
    <property type="component" value="Chromosome"/>
</dbReference>
<dbReference type="GO" id="GO:0015627">
    <property type="term" value="C:type II protein secretion system complex"/>
    <property type="evidence" value="ECO:0007669"/>
    <property type="project" value="InterPro"/>
</dbReference>
<evidence type="ECO:0000256" key="2">
    <source>
        <dbReference type="ARBA" id="ARBA00007208"/>
    </source>
</evidence>
<evidence type="ECO:0000313" key="11">
    <source>
        <dbReference type="EMBL" id="QPS80612.1"/>
    </source>
</evidence>
<keyword evidence="8" id="KW-0653">Protein transport</keyword>
<organism evidence="12 13">
    <name type="scientific">Delftia lacustris</name>
    <dbReference type="NCBI Taxonomy" id="558537"/>
    <lineage>
        <taxon>Bacteria</taxon>
        <taxon>Pseudomonadati</taxon>
        <taxon>Pseudomonadota</taxon>
        <taxon>Betaproteobacteria</taxon>
        <taxon>Burkholderiales</taxon>
        <taxon>Comamonadaceae</taxon>
        <taxon>Delftia</taxon>
    </lineage>
</organism>
<dbReference type="GeneID" id="94690246"/>
<proteinExistence type="inferred from homology"/>
<protein>
    <recommendedName>
        <fullName evidence="3">Type II secretion system protein N</fullName>
    </recommendedName>
    <alternativeName>
        <fullName evidence="10">General secretion pathway protein N</fullName>
    </alternativeName>
</protein>
<dbReference type="EMBL" id="CP065748">
    <property type="protein sequence ID" value="QPS80612.1"/>
    <property type="molecule type" value="Genomic_DNA"/>
</dbReference>
<evidence type="ECO:0000256" key="1">
    <source>
        <dbReference type="ARBA" id="ARBA00004533"/>
    </source>
</evidence>
<evidence type="ECO:0000313" key="14">
    <source>
        <dbReference type="Proteomes" id="UP000595064"/>
    </source>
</evidence>
<comment type="similarity">
    <text evidence="2">Belongs to the GSP N family.</text>
</comment>
<evidence type="ECO:0000256" key="5">
    <source>
        <dbReference type="ARBA" id="ARBA00022475"/>
    </source>
</evidence>
<evidence type="ECO:0000256" key="6">
    <source>
        <dbReference type="ARBA" id="ARBA00022519"/>
    </source>
</evidence>
<keyword evidence="4" id="KW-0813">Transport</keyword>
<dbReference type="RefSeq" id="WP_016450868.1">
    <property type="nucleotide sequence ID" value="NZ_CP065748.1"/>
</dbReference>
<comment type="subcellular location">
    <subcellularLocation>
        <location evidence="1">Cell inner membrane</location>
    </subcellularLocation>
</comment>
<reference evidence="12 13" key="1">
    <citation type="submission" date="2016-10" db="EMBL/GenBank/DDBJ databases">
        <authorList>
            <person name="de Groot N.N."/>
        </authorList>
    </citation>
    <scope>NUCLEOTIDE SEQUENCE [LARGE SCALE GENOMIC DNA]</scope>
    <source>
        <strain evidence="12 13">LMG 24775</strain>
    </source>
</reference>
<keyword evidence="6" id="KW-0997">Cell inner membrane</keyword>
<evidence type="ECO:0000256" key="3">
    <source>
        <dbReference type="ARBA" id="ARBA00021563"/>
    </source>
</evidence>
<evidence type="ECO:0000256" key="8">
    <source>
        <dbReference type="ARBA" id="ARBA00022927"/>
    </source>
</evidence>
<sequence length="267" mass="29002">MRRQPRSQPVLRSPRGWALAGALCGLVATTVVWAPAAWLARGVDSATQGQVLLLQPRGTLWNGSASLAFTGGAGSRDRTALPTRLEWTLRPRLDGARIQLRSECCTPTPVVLDLLPRWQGLSAVVHDSDTRWPASLLSGLGTPWNTVDLQGQLRLATQALQLQLLWQSGRWRSDGSTRLEALAVSSRLSPLRPLGSYRLDILGGDSPQLQLSTLTGDLRLSGQGQWVGQRLHFQGEASASPERETALSNLLNILGRRQGPRSIISFG</sequence>
<evidence type="ECO:0000313" key="13">
    <source>
        <dbReference type="Proteomes" id="UP000183417"/>
    </source>
</evidence>
<keyword evidence="5" id="KW-1003">Cell membrane</keyword>
<dbReference type="KEGG" id="dla:I6G47_27135"/>
<evidence type="ECO:0000256" key="7">
    <source>
        <dbReference type="ARBA" id="ARBA00022692"/>
    </source>
</evidence>
<reference evidence="11 14" key="2">
    <citation type="submission" date="2020-12" db="EMBL/GenBank/DDBJ databases">
        <title>FDA dAtabase for Regulatory Grade micrObial Sequences (FDA-ARGOS): Supporting development and validation of Infectious Disease Dx tests.</title>
        <authorList>
            <person name="Sproer C."/>
            <person name="Gronow S."/>
            <person name="Severitt S."/>
            <person name="Schroder I."/>
            <person name="Tallon L."/>
            <person name="Sadzewicz L."/>
            <person name="Zhao X."/>
            <person name="Boylan J."/>
            <person name="Ott S."/>
            <person name="Bowen H."/>
            <person name="Vavikolanu K."/>
            <person name="Mehta A."/>
            <person name="Aluvathingal J."/>
            <person name="Nadendla S."/>
            <person name="Lowell S."/>
            <person name="Myers T."/>
            <person name="Yan Y."/>
            <person name="Sichtig H."/>
        </authorList>
    </citation>
    <scope>NUCLEOTIDE SEQUENCE [LARGE SCALE GENOMIC DNA]</scope>
    <source>
        <strain evidence="11 14">FDAARGOS_890</strain>
    </source>
</reference>
<evidence type="ECO:0000256" key="9">
    <source>
        <dbReference type="ARBA" id="ARBA00023136"/>
    </source>
</evidence>
<dbReference type="AlphaFoldDB" id="A0A1H3LIN9"/>
<evidence type="ECO:0000313" key="12">
    <source>
        <dbReference type="EMBL" id="SDY64332.1"/>
    </source>
</evidence>
<keyword evidence="14" id="KW-1185">Reference proteome</keyword>
<dbReference type="GO" id="GO:0015628">
    <property type="term" value="P:protein secretion by the type II secretion system"/>
    <property type="evidence" value="ECO:0007669"/>
    <property type="project" value="InterPro"/>
</dbReference>
<keyword evidence="9" id="KW-0472">Membrane</keyword>
<dbReference type="InterPro" id="IPR022792">
    <property type="entry name" value="T2SS_protein-GspN"/>
</dbReference>
<evidence type="ECO:0000256" key="10">
    <source>
        <dbReference type="ARBA" id="ARBA00030772"/>
    </source>
</evidence>
<keyword evidence="7" id="KW-0812">Transmembrane</keyword>
<accession>A0A1H3LIN9</accession>
<evidence type="ECO:0000256" key="4">
    <source>
        <dbReference type="ARBA" id="ARBA00022448"/>
    </source>
</evidence>
<dbReference type="Proteomes" id="UP000183417">
    <property type="component" value="Unassembled WGS sequence"/>
</dbReference>